<dbReference type="GO" id="GO:0000976">
    <property type="term" value="F:transcription cis-regulatory region binding"/>
    <property type="evidence" value="ECO:0007669"/>
    <property type="project" value="TreeGrafter"/>
</dbReference>
<gene>
    <name evidence="5" type="ORF">CFIMG_005553RA</name>
</gene>
<keyword evidence="2" id="KW-0539">Nucleus</keyword>
<feature type="compositionally biased region" description="Polar residues" evidence="3">
    <location>
        <begin position="153"/>
        <end position="174"/>
    </location>
</feature>
<proteinExistence type="predicted"/>
<comment type="subcellular location">
    <subcellularLocation>
        <location evidence="1">Nucleus</location>
    </subcellularLocation>
</comment>
<dbReference type="EMBL" id="APWK03000047">
    <property type="protein sequence ID" value="PHH53224.1"/>
    <property type="molecule type" value="Genomic_DNA"/>
</dbReference>
<reference evidence="5 6" key="1">
    <citation type="journal article" date="2013" name="Fungal Biol.">
        <title>Analysis of microsatellite markers in the genome of the plant pathogen Ceratocystis fimbriata.</title>
        <authorList>
            <person name="Simpson M.C."/>
            <person name="Wilken P.M."/>
            <person name="Coetzee M.P."/>
            <person name="Wingfield M.J."/>
            <person name="Wingfield B.D."/>
        </authorList>
    </citation>
    <scope>NUCLEOTIDE SEQUENCE [LARGE SCALE GENOMIC DNA]</scope>
    <source>
        <strain evidence="5 6">CBS 114723</strain>
    </source>
</reference>
<feature type="compositionally biased region" description="Polar residues" evidence="3">
    <location>
        <begin position="265"/>
        <end position="274"/>
    </location>
</feature>
<dbReference type="GO" id="GO:0000981">
    <property type="term" value="F:DNA-binding transcription factor activity, RNA polymerase II-specific"/>
    <property type="evidence" value="ECO:0007669"/>
    <property type="project" value="InterPro"/>
</dbReference>
<dbReference type="SUPFAM" id="SSF57701">
    <property type="entry name" value="Zn2/Cys6 DNA-binding domain"/>
    <property type="match status" value="1"/>
</dbReference>
<dbReference type="InterPro" id="IPR001138">
    <property type="entry name" value="Zn2Cys6_DnaBD"/>
</dbReference>
<feature type="region of interest" description="Disordered" evidence="3">
    <location>
        <begin position="121"/>
        <end position="200"/>
    </location>
</feature>
<protein>
    <recommendedName>
        <fullName evidence="4">Zn(2)-C6 fungal-type domain-containing protein</fullName>
    </recommendedName>
</protein>
<dbReference type="Proteomes" id="UP000222788">
    <property type="component" value="Unassembled WGS sequence"/>
</dbReference>
<dbReference type="PANTHER" id="PTHR37534:SF43">
    <property type="entry name" value="FINGER DOMAIN PROTEIN, PUTATIVE (AFU_ORTHOLOGUE AFUA_1G01850)-RELATED"/>
    <property type="match status" value="1"/>
</dbReference>
<dbReference type="GO" id="GO:0008270">
    <property type="term" value="F:zinc ion binding"/>
    <property type="evidence" value="ECO:0007669"/>
    <property type="project" value="InterPro"/>
</dbReference>
<reference evidence="5 6" key="2">
    <citation type="journal article" date="2013" name="IMA Fungus">
        <title>IMA Genome-F 1: Ceratocystis fimbriata: Draft nuclear genome sequence for the plant pathogen, Ceratocystis fimbriata.</title>
        <authorList>
            <person name="Wilken P.M."/>
            <person name="Steenkamp E.T."/>
            <person name="Wingfield M.J."/>
            <person name="de Beer Z.W."/>
            <person name="Wingfield B.D."/>
        </authorList>
    </citation>
    <scope>NUCLEOTIDE SEQUENCE [LARGE SCALE GENOMIC DNA]</scope>
    <source>
        <strain evidence="5 6">CBS 114723</strain>
    </source>
</reference>
<dbReference type="SMART" id="SM00066">
    <property type="entry name" value="GAL4"/>
    <property type="match status" value="1"/>
</dbReference>
<dbReference type="InterPro" id="IPR036864">
    <property type="entry name" value="Zn2-C6_fun-type_DNA-bd_sf"/>
</dbReference>
<feature type="domain" description="Zn(2)-C6 fungal-type" evidence="4">
    <location>
        <begin position="18"/>
        <end position="48"/>
    </location>
</feature>
<dbReference type="PROSITE" id="PS00463">
    <property type="entry name" value="ZN2_CY6_FUNGAL_1"/>
    <property type="match status" value="1"/>
</dbReference>
<keyword evidence="6" id="KW-1185">Reference proteome</keyword>
<dbReference type="PANTHER" id="PTHR37534">
    <property type="entry name" value="TRANSCRIPTIONAL ACTIVATOR PROTEIN UGA3"/>
    <property type="match status" value="1"/>
</dbReference>
<dbReference type="InterPro" id="IPR021858">
    <property type="entry name" value="Fun_TF"/>
</dbReference>
<evidence type="ECO:0000256" key="1">
    <source>
        <dbReference type="ARBA" id="ARBA00004123"/>
    </source>
</evidence>
<evidence type="ECO:0000313" key="5">
    <source>
        <dbReference type="EMBL" id="PHH53224.1"/>
    </source>
</evidence>
<evidence type="ECO:0000256" key="2">
    <source>
        <dbReference type="ARBA" id="ARBA00023242"/>
    </source>
</evidence>
<dbReference type="GO" id="GO:0045944">
    <property type="term" value="P:positive regulation of transcription by RNA polymerase II"/>
    <property type="evidence" value="ECO:0007669"/>
    <property type="project" value="TreeGrafter"/>
</dbReference>
<dbReference type="PROSITE" id="PS50048">
    <property type="entry name" value="ZN2_CY6_FUNGAL_2"/>
    <property type="match status" value="1"/>
</dbReference>
<dbReference type="Pfam" id="PF00172">
    <property type="entry name" value="Zn_clus"/>
    <property type="match status" value="1"/>
</dbReference>
<comment type="caution">
    <text evidence="5">The sequence shown here is derived from an EMBL/GenBank/DDBJ whole genome shotgun (WGS) entry which is preliminary data.</text>
</comment>
<accession>A0A2C5X5W1</accession>
<dbReference type="AlphaFoldDB" id="A0A2C5X5W1"/>
<evidence type="ECO:0000256" key="3">
    <source>
        <dbReference type="SAM" id="MobiDB-lite"/>
    </source>
</evidence>
<feature type="compositionally biased region" description="Low complexity" evidence="3">
    <location>
        <begin position="245"/>
        <end position="255"/>
    </location>
</feature>
<feature type="compositionally biased region" description="Low complexity" evidence="3">
    <location>
        <begin position="135"/>
        <end position="145"/>
    </location>
</feature>
<organism evidence="5 6">
    <name type="scientific">Ceratocystis fimbriata CBS 114723</name>
    <dbReference type="NCBI Taxonomy" id="1035309"/>
    <lineage>
        <taxon>Eukaryota</taxon>
        <taxon>Fungi</taxon>
        <taxon>Dikarya</taxon>
        <taxon>Ascomycota</taxon>
        <taxon>Pezizomycotina</taxon>
        <taxon>Sordariomycetes</taxon>
        <taxon>Hypocreomycetidae</taxon>
        <taxon>Microascales</taxon>
        <taxon>Ceratocystidaceae</taxon>
        <taxon>Ceratocystis</taxon>
    </lineage>
</organism>
<dbReference type="CDD" id="cd00067">
    <property type="entry name" value="GAL4"/>
    <property type="match status" value="1"/>
</dbReference>
<sequence>MPRPKKPGAEPKKRSRTGCWPCKGRKVKCGEERPRCTNCERVGEKCDYSIRLNWDSRRGKKTPDFNNESNPGMARLSNHHELTIVNHPAMGNMKQIQPAPPKPKSISMNSSDAISLRPAMSLSQPVPSGSRRNKSSSQQGSSLRSSPEHRPHSLSSITNFNAPMQPSESLVNPHSSDVSPSNRPSSENRSPQPFPRGSMFSTFQANINVPDAKYVSPQSSQPLLHSIQLTTAVSQTERFYPRPRQPSSNSSQSPSLLEHLKDNSPRTPAQSSPCSEDDSHLSRLVDFKRSPPLQSPVPRLDVNSLLSDNPIEYPQRAFPISVKWSDIGKWDEAKLATTTPDDTFFFGFDLGRKDRDLMNNDDANAIFSEIPINGEIAAESPPNSQDIRVSSAWCPMDTKDVDYYRDPIRIVIPRKYMPLPPLLAENPMHLLYFHHFLNHTAKVLMPYDDIERNPYRNVLPEIAVAEPHLLRLLLAYSASHRARLLGHKEPELRMAQWILEVIPQVKIGLNPDNSKASIANLASSIMLASLEVISPNAFGSEISWQNHLITARYLMMNRNLWRSNKNTKEGECCAFLWSWFVYLDLLGSLSGGPWSQDISSNWVGYYDSIGDDQGDMDEIDCIMGFTIRCVRLLARVSDLCRRSDSQRFNRERSINHDWRPDQETLARAKHLDDALRESMGRNGHICDHVRPGVDRSSLAEMFATNEAFHWAGLVHLHQRALGKPKEHKDVAYAVNKIIQCMDRVRDSGTGEMGILFPMFTAGCNTTRGEDRQKIDNRFNNIEAHGMKQVSKARKLLKKVWELNQPWETLLKDEFIG</sequence>
<dbReference type="STRING" id="1035309.A0A2C5X5W1"/>
<dbReference type="GO" id="GO:0005634">
    <property type="term" value="C:nucleus"/>
    <property type="evidence" value="ECO:0007669"/>
    <property type="project" value="UniProtKB-SubCell"/>
</dbReference>
<feature type="region of interest" description="Disordered" evidence="3">
    <location>
        <begin position="235"/>
        <end position="281"/>
    </location>
</feature>
<feature type="compositionally biased region" description="Low complexity" evidence="3">
    <location>
        <begin position="175"/>
        <end position="191"/>
    </location>
</feature>
<dbReference type="Pfam" id="PF11951">
    <property type="entry name" value="Fungal_trans_2"/>
    <property type="match status" value="1"/>
</dbReference>
<dbReference type="Gene3D" id="4.10.240.10">
    <property type="entry name" value="Zn(2)-C6 fungal-type DNA-binding domain"/>
    <property type="match status" value="1"/>
</dbReference>
<name>A0A2C5X5W1_9PEZI</name>
<evidence type="ECO:0000313" key="6">
    <source>
        <dbReference type="Proteomes" id="UP000222788"/>
    </source>
</evidence>
<evidence type="ECO:0000259" key="4">
    <source>
        <dbReference type="PROSITE" id="PS50048"/>
    </source>
</evidence>
<dbReference type="OrthoDB" id="5229455at2759"/>